<keyword evidence="7" id="KW-0472">Membrane</keyword>
<dbReference type="SMART" id="SM00388">
    <property type="entry name" value="HisKA"/>
    <property type="match status" value="1"/>
</dbReference>
<comment type="catalytic activity">
    <reaction evidence="1">
        <text>ATP + protein L-histidine = ADP + protein N-phospho-L-histidine.</text>
        <dbReference type="EC" id="2.7.13.3"/>
    </reaction>
</comment>
<keyword evidence="7" id="KW-1133">Transmembrane helix</keyword>
<evidence type="ECO:0000256" key="1">
    <source>
        <dbReference type="ARBA" id="ARBA00000085"/>
    </source>
</evidence>
<dbReference type="AlphaFoldDB" id="A0A1W2GH69"/>
<feature type="coiled-coil region" evidence="6">
    <location>
        <begin position="132"/>
        <end position="166"/>
    </location>
</feature>
<evidence type="ECO:0000256" key="3">
    <source>
        <dbReference type="ARBA" id="ARBA00022553"/>
    </source>
</evidence>
<evidence type="ECO:0000313" key="9">
    <source>
        <dbReference type="EMBL" id="SMD36000.1"/>
    </source>
</evidence>
<dbReference type="Pfam" id="PF02518">
    <property type="entry name" value="HATPase_c"/>
    <property type="match status" value="1"/>
</dbReference>
<keyword evidence="3" id="KW-0597">Phosphoprotein</keyword>
<dbReference type="CDD" id="cd00082">
    <property type="entry name" value="HisKA"/>
    <property type="match status" value="1"/>
</dbReference>
<evidence type="ECO:0000256" key="5">
    <source>
        <dbReference type="ARBA" id="ARBA00022777"/>
    </source>
</evidence>
<accession>A0A1W2GH69</accession>
<evidence type="ECO:0000256" key="6">
    <source>
        <dbReference type="SAM" id="Coils"/>
    </source>
</evidence>
<dbReference type="STRING" id="692418.SAMN04488029_2650"/>
<keyword evidence="10" id="KW-1185">Reference proteome</keyword>
<feature type="domain" description="Histidine kinase" evidence="8">
    <location>
        <begin position="180"/>
        <end position="396"/>
    </location>
</feature>
<dbReference type="SUPFAM" id="SSF47384">
    <property type="entry name" value="Homodimeric domain of signal transducing histidine kinase"/>
    <property type="match status" value="1"/>
</dbReference>
<dbReference type="EC" id="2.7.13.3" evidence="2"/>
<dbReference type="PROSITE" id="PS50109">
    <property type="entry name" value="HIS_KIN"/>
    <property type="match status" value="1"/>
</dbReference>
<keyword evidence="4" id="KW-0808">Transferase</keyword>
<dbReference type="GO" id="GO:0000155">
    <property type="term" value="F:phosphorelay sensor kinase activity"/>
    <property type="evidence" value="ECO:0007669"/>
    <property type="project" value="InterPro"/>
</dbReference>
<dbReference type="InterPro" id="IPR004358">
    <property type="entry name" value="Sig_transdc_His_kin-like_C"/>
</dbReference>
<evidence type="ECO:0000256" key="4">
    <source>
        <dbReference type="ARBA" id="ARBA00022679"/>
    </source>
</evidence>
<dbReference type="InterPro" id="IPR003661">
    <property type="entry name" value="HisK_dim/P_dom"/>
</dbReference>
<dbReference type="SUPFAM" id="SSF55874">
    <property type="entry name" value="ATPase domain of HSP90 chaperone/DNA topoisomerase II/histidine kinase"/>
    <property type="match status" value="1"/>
</dbReference>
<dbReference type="InterPro" id="IPR036097">
    <property type="entry name" value="HisK_dim/P_sf"/>
</dbReference>
<gene>
    <name evidence="9" type="ORF">SAMN04488029_2650</name>
</gene>
<dbReference type="PANTHER" id="PTHR42878:SF15">
    <property type="entry name" value="BACTERIOPHYTOCHROME"/>
    <property type="match status" value="1"/>
</dbReference>
<evidence type="ECO:0000256" key="2">
    <source>
        <dbReference type="ARBA" id="ARBA00012438"/>
    </source>
</evidence>
<feature type="transmembrane region" description="Helical" evidence="7">
    <location>
        <begin position="86"/>
        <end position="104"/>
    </location>
</feature>
<feature type="transmembrane region" description="Helical" evidence="7">
    <location>
        <begin position="20"/>
        <end position="39"/>
    </location>
</feature>
<dbReference type="EMBL" id="FWYF01000003">
    <property type="protein sequence ID" value="SMD36000.1"/>
    <property type="molecule type" value="Genomic_DNA"/>
</dbReference>
<dbReference type="InterPro" id="IPR005467">
    <property type="entry name" value="His_kinase_dom"/>
</dbReference>
<dbReference type="GO" id="GO:0007234">
    <property type="term" value="P:osmosensory signaling via phosphorelay pathway"/>
    <property type="evidence" value="ECO:0007669"/>
    <property type="project" value="TreeGrafter"/>
</dbReference>
<dbReference type="Gene3D" id="3.30.565.10">
    <property type="entry name" value="Histidine kinase-like ATPase, C-terminal domain"/>
    <property type="match status" value="1"/>
</dbReference>
<keyword evidence="7" id="KW-0812">Transmembrane</keyword>
<sequence length="424" mass="48705">MNAMWRPEKLENAVFRVWNVFASCSLWQYVLYHTFLYMGKNHPVDKKQKRNSNLGHAINYGLPIFIFACILIEAILTNSISVKNTIGMAPLFIAISFPLIIGTVKSKISTEERRPFQFKENTKKFEPGKKHYPEDNDELRKAELKIHNLEEELVDLEKKVITHRLESNLLRKELEEFSYSVSHDLRAPLRIIEGFSSILLEDYLEKLDDEGQQSLKTISSNATKLNLLIEGIRELSSIGRKELFKSEIEAKPLVEEVLTLIKDNQKLAHFDFKTDIKESSSFYGDRALMNQALTHMINNAIKFSNKEKKPTIEIGFTTQNGSSQFYLKDNGVGFNMNHYSKIFKPLERLHKMNEFEGIGMGLAIVQKIVDRHGGYIEGQSKINHGSTFYIYIPAQDDPKDLSSEYFVNTQGLASKEKSKHSQIS</sequence>
<reference evidence="9 10" key="1">
    <citation type="submission" date="2017-04" db="EMBL/GenBank/DDBJ databases">
        <authorList>
            <person name="Afonso C.L."/>
            <person name="Miller P.J."/>
            <person name="Scott M.A."/>
            <person name="Spackman E."/>
            <person name="Goraichik I."/>
            <person name="Dimitrov K.M."/>
            <person name="Suarez D.L."/>
            <person name="Swayne D.E."/>
        </authorList>
    </citation>
    <scope>NUCLEOTIDE SEQUENCE [LARGE SCALE GENOMIC DNA]</scope>
    <source>
        <strain evidence="9 10">DSM 26133</strain>
    </source>
</reference>
<dbReference type="PRINTS" id="PR00344">
    <property type="entry name" value="BCTRLSENSOR"/>
</dbReference>
<dbReference type="PANTHER" id="PTHR42878">
    <property type="entry name" value="TWO-COMPONENT HISTIDINE KINASE"/>
    <property type="match status" value="1"/>
</dbReference>
<proteinExistence type="predicted"/>
<organism evidence="9 10">
    <name type="scientific">Reichenbachiella faecimaris</name>
    <dbReference type="NCBI Taxonomy" id="692418"/>
    <lineage>
        <taxon>Bacteria</taxon>
        <taxon>Pseudomonadati</taxon>
        <taxon>Bacteroidota</taxon>
        <taxon>Cytophagia</taxon>
        <taxon>Cytophagales</taxon>
        <taxon>Reichenbachiellaceae</taxon>
        <taxon>Reichenbachiella</taxon>
    </lineage>
</organism>
<keyword evidence="5 9" id="KW-0418">Kinase</keyword>
<dbReference type="SMART" id="SM00387">
    <property type="entry name" value="HATPase_c"/>
    <property type="match status" value="1"/>
</dbReference>
<dbReference type="InterPro" id="IPR036890">
    <property type="entry name" value="HATPase_C_sf"/>
</dbReference>
<protein>
    <recommendedName>
        <fullName evidence="2">histidine kinase</fullName>
        <ecNumber evidence="2">2.7.13.3</ecNumber>
    </recommendedName>
</protein>
<dbReference type="InterPro" id="IPR050351">
    <property type="entry name" value="BphY/WalK/GraS-like"/>
</dbReference>
<name>A0A1W2GH69_REIFA</name>
<dbReference type="InterPro" id="IPR003594">
    <property type="entry name" value="HATPase_dom"/>
</dbReference>
<evidence type="ECO:0000313" key="10">
    <source>
        <dbReference type="Proteomes" id="UP000192472"/>
    </source>
</evidence>
<dbReference type="Gene3D" id="1.10.287.130">
    <property type="match status" value="1"/>
</dbReference>
<dbReference type="Proteomes" id="UP000192472">
    <property type="component" value="Unassembled WGS sequence"/>
</dbReference>
<feature type="transmembrane region" description="Helical" evidence="7">
    <location>
        <begin position="60"/>
        <end position="80"/>
    </location>
</feature>
<dbReference type="FunFam" id="3.30.565.10:FF:000006">
    <property type="entry name" value="Sensor histidine kinase WalK"/>
    <property type="match status" value="1"/>
</dbReference>
<dbReference type="GO" id="GO:0030295">
    <property type="term" value="F:protein kinase activator activity"/>
    <property type="evidence" value="ECO:0007669"/>
    <property type="project" value="TreeGrafter"/>
</dbReference>
<dbReference type="GO" id="GO:0000156">
    <property type="term" value="F:phosphorelay response regulator activity"/>
    <property type="evidence" value="ECO:0007669"/>
    <property type="project" value="TreeGrafter"/>
</dbReference>
<evidence type="ECO:0000259" key="8">
    <source>
        <dbReference type="PROSITE" id="PS50109"/>
    </source>
</evidence>
<evidence type="ECO:0000256" key="7">
    <source>
        <dbReference type="SAM" id="Phobius"/>
    </source>
</evidence>
<dbReference type="Pfam" id="PF00512">
    <property type="entry name" value="HisKA"/>
    <property type="match status" value="1"/>
</dbReference>
<keyword evidence="6" id="KW-0175">Coiled coil</keyword>
<dbReference type="OrthoDB" id="9766459at2"/>